<dbReference type="InterPro" id="IPR045851">
    <property type="entry name" value="AMP-bd_C_sf"/>
</dbReference>
<dbReference type="Gene3D" id="3.40.50.1820">
    <property type="entry name" value="alpha/beta hydrolase"/>
    <property type="match status" value="1"/>
</dbReference>
<dbReference type="Proteomes" id="UP001596203">
    <property type="component" value="Unassembled WGS sequence"/>
</dbReference>
<feature type="domain" description="AMP-dependent synthetase/ligase" evidence="3">
    <location>
        <begin position="18"/>
        <end position="374"/>
    </location>
</feature>
<dbReference type="SUPFAM" id="SSF53474">
    <property type="entry name" value="alpha/beta-Hydrolases"/>
    <property type="match status" value="1"/>
</dbReference>
<accession>A0ABW1K669</accession>
<dbReference type="PROSITE" id="PS00455">
    <property type="entry name" value="AMP_BINDING"/>
    <property type="match status" value="1"/>
</dbReference>
<dbReference type="Gene3D" id="3.40.50.12780">
    <property type="entry name" value="N-terminal domain of ligase-like"/>
    <property type="match status" value="1"/>
</dbReference>
<keyword evidence="2" id="KW-0436">Ligase</keyword>
<evidence type="ECO:0000259" key="4">
    <source>
        <dbReference type="Pfam" id="PF00975"/>
    </source>
</evidence>
<dbReference type="SUPFAM" id="SSF56801">
    <property type="entry name" value="Acetyl-CoA synthetase-like"/>
    <property type="match status" value="1"/>
</dbReference>
<feature type="domain" description="AMP-binding enzyme C-terminal" evidence="5">
    <location>
        <begin position="425"/>
        <end position="501"/>
    </location>
</feature>
<evidence type="ECO:0000313" key="7">
    <source>
        <dbReference type="Proteomes" id="UP001596203"/>
    </source>
</evidence>
<comment type="cofactor">
    <cofactor evidence="1">
        <name>pantetheine 4'-phosphate</name>
        <dbReference type="ChEBI" id="CHEBI:47942"/>
    </cofactor>
</comment>
<protein>
    <submittedName>
        <fullName evidence="6">AMP-binding protein</fullName>
    </submittedName>
</protein>
<keyword evidence="7" id="KW-1185">Reference proteome</keyword>
<evidence type="ECO:0000256" key="2">
    <source>
        <dbReference type="ARBA" id="ARBA00022598"/>
    </source>
</evidence>
<evidence type="ECO:0000259" key="5">
    <source>
        <dbReference type="Pfam" id="PF13193"/>
    </source>
</evidence>
<dbReference type="Pfam" id="PF00501">
    <property type="entry name" value="AMP-binding"/>
    <property type="match status" value="1"/>
</dbReference>
<evidence type="ECO:0000259" key="3">
    <source>
        <dbReference type="Pfam" id="PF00501"/>
    </source>
</evidence>
<dbReference type="Pfam" id="PF13193">
    <property type="entry name" value="AMP-binding_C"/>
    <property type="match status" value="1"/>
</dbReference>
<proteinExistence type="predicted"/>
<dbReference type="InterPro" id="IPR025110">
    <property type="entry name" value="AMP-bd_C"/>
</dbReference>
<dbReference type="InterPro" id="IPR042099">
    <property type="entry name" value="ANL_N_sf"/>
</dbReference>
<evidence type="ECO:0000256" key="1">
    <source>
        <dbReference type="ARBA" id="ARBA00001957"/>
    </source>
</evidence>
<reference evidence="7" key="1">
    <citation type="journal article" date="2019" name="Int. J. Syst. Evol. Microbiol.">
        <title>The Global Catalogue of Microorganisms (GCM) 10K type strain sequencing project: providing services to taxonomists for standard genome sequencing and annotation.</title>
        <authorList>
            <consortium name="The Broad Institute Genomics Platform"/>
            <consortium name="The Broad Institute Genome Sequencing Center for Infectious Disease"/>
            <person name="Wu L."/>
            <person name="Ma J."/>
        </authorList>
    </citation>
    <scope>NUCLEOTIDE SEQUENCE [LARGE SCALE GENOMIC DNA]</scope>
    <source>
        <strain evidence="7">ZS-35-S2</strain>
    </source>
</reference>
<dbReference type="PANTHER" id="PTHR43352:SF1">
    <property type="entry name" value="ANTHRANILATE--COA LIGASE"/>
    <property type="match status" value="1"/>
</dbReference>
<evidence type="ECO:0000313" key="6">
    <source>
        <dbReference type="EMBL" id="MFC6016711.1"/>
    </source>
</evidence>
<dbReference type="Pfam" id="PF00975">
    <property type="entry name" value="Thioesterase"/>
    <property type="match status" value="1"/>
</dbReference>
<dbReference type="InterPro" id="IPR000873">
    <property type="entry name" value="AMP-dep_synth/lig_dom"/>
</dbReference>
<gene>
    <name evidence="6" type="ORF">ACFP2T_10910</name>
</gene>
<dbReference type="Gene3D" id="3.30.300.30">
    <property type="match status" value="1"/>
</dbReference>
<dbReference type="RefSeq" id="WP_377420345.1">
    <property type="nucleotide sequence ID" value="NZ_JBHSPR010000008.1"/>
</dbReference>
<feature type="domain" description="Thioesterase" evidence="4">
    <location>
        <begin position="528"/>
        <end position="734"/>
    </location>
</feature>
<dbReference type="PANTHER" id="PTHR43352">
    <property type="entry name" value="ACETYL-COA SYNTHETASE"/>
    <property type="match status" value="1"/>
</dbReference>
<name>A0ABW1K669_9ACTN</name>
<dbReference type="InterPro" id="IPR001031">
    <property type="entry name" value="Thioesterase"/>
</dbReference>
<organism evidence="6 7">
    <name type="scientific">Plantactinospora solaniradicis</name>
    <dbReference type="NCBI Taxonomy" id="1723736"/>
    <lineage>
        <taxon>Bacteria</taxon>
        <taxon>Bacillati</taxon>
        <taxon>Actinomycetota</taxon>
        <taxon>Actinomycetes</taxon>
        <taxon>Micromonosporales</taxon>
        <taxon>Micromonosporaceae</taxon>
        <taxon>Plantactinospora</taxon>
    </lineage>
</organism>
<dbReference type="InterPro" id="IPR029058">
    <property type="entry name" value="AB_hydrolase_fold"/>
</dbReference>
<dbReference type="EMBL" id="JBHSPR010000008">
    <property type="protein sequence ID" value="MFC6016711.1"/>
    <property type="molecule type" value="Genomic_DNA"/>
</dbReference>
<sequence length="742" mass="76870">MGSANLVERLVGRQLALGRGERVAYLDPGGKLGYAELYRAVRWYSARLAEAGIRPGARGLIVADDAIPTVVAILALWWRGAVAVPVSPLLTEAELAFIAEDCRAGFLHTDERGGELATRAGLAGLPRGDAAWAEGGAPPAPPPASQDPSDVLLVQYTSGSTGKPKGVLHTESGVEAVLAGFGRVLDLRPEDTVLSTAKLSFGYGFGNSLLFPLATGAGVILGQGPPDVYRITALIARHRPSVLCAVPRIYAALLDRARAAAPATAAATVTADQVDGAGPPDLGSVRLAVSAGEHLPGSLCADFTRTFGVPLVNGLGATEVLHIVVATRGSQPGSTGTAVPGMTVTVRDDAGHLLPVGSEGRLHVAGPSVAAGYLDRPESQARTFADGGAYTGDIVAQQPDGELRYLCRHDDLINIGGYKVSPLDVEAAVRDLTGLAQCVVVGSRDQNGLEQAVAYLVPAPGADPVALRRAARAAFRAGLPPFKRPAVVEVVEHLPTTSTGKLARYKLRAVGAAPAVVRMRVLRDGPGRTLVCIPYAGGSSGAFTRLARHLPGSWRVVAGEATYRDGVTIADAAQAWWQAGTPYLSDGAVLFGHSLGAVLAAAVADAAGDGLAGTQVVLSAPPLLPGAERPALVSDDDETLLAGLRSTGLLPSSALTSEEITRLLLPRFRRDIALAPNGFEGVRTRAVHVLLGTDDGLCTREALAARIPVDRIASLHLITGDHYFVSTNPVQTAEVLAGMFQD</sequence>
<comment type="caution">
    <text evidence="6">The sequence shown here is derived from an EMBL/GenBank/DDBJ whole genome shotgun (WGS) entry which is preliminary data.</text>
</comment>
<dbReference type="InterPro" id="IPR020845">
    <property type="entry name" value="AMP-binding_CS"/>
</dbReference>